<dbReference type="AlphaFoldDB" id="A0A7W8ZJ54"/>
<dbReference type="NCBIfam" id="TIGR01764">
    <property type="entry name" value="excise"/>
    <property type="match status" value="1"/>
</dbReference>
<reference evidence="2 3" key="1">
    <citation type="submission" date="2020-08" db="EMBL/GenBank/DDBJ databases">
        <title>Genomic Encyclopedia of Type Strains, Phase IV (KMG-V): Genome sequencing to study the core and pangenomes of soil and plant-associated prokaryotes.</title>
        <authorList>
            <person name="Whitman W."/>
        </authorList>
    </citation>
    <scope>NUCLEOTIDE SEQUENCE [LARGE SCALE GENOMIC DNA]</scope>
    <source>
        <strain evidence="2 3">S3M1</strain>
    </source>
</reference>
<evidence type="ECO:0000313" key="2">
    <source>
        <dbReference type="EMBL" id="MBB5634962.1"/>
    </source>
</evidence>
<organism evidence="2 3">
    <name type="scientific">Pedobacter cryoconitis</name>
    <dbReference type="NCBI Taxonomy" id="188932"/>
    <lineage>
        <taxon>Bacteria</taxon>
        <taxon>Pseudomonadati</taxon>
        <taxon>Bacteroidota</taxon>
        <taxon>Sphingobacteriia</taxon>
        <taxon>Sphingobacteriales</taxon>
        <taxon>Sphingobacteriaceae</taxon>
        <taxon>Pedobacter</taxon>
    </lineage>
</organism>
<sequence>MSSNINIQRICEHCGKPFRAKTTVTRFCGTICNGRHAKQKIRDLKIKVSDKEVKENITSVINHPVLMEFLTIKQAAQLLGLCTKTLYNILQSGKIKAVRLSTRKTIIKRTEIDKVFEQSEFEAPIREKPKKNPHPRYCYTMAQAQDQFNCSEKALYDLIKRNNLSKFQDGWYTYVLKSDLHSIFNQNR</sequence>
<protein>
    <submittedName>
        <fullName evidence="2">Excisionase family DNA binding protein</fullName>
    </submittedName>
</protein>
<dbReference type="GO" id="GO:0003677">
    <property type="term" value="F:DNA binding"/>
    <property type="evidence" value="ECO:0007669"/>
    <property type="project" value="InterPro"/>
</dbReference>
<comment type="caution">
    <text evidence="2">The sequence shown here is derived from an EMBL/GenBank/DDBJ whole genome shotgun (WGS) entry which is preliminary data.</text>
</comment>
<dbReference type="InterPro" id="IPR041657">
    <property type="entry name" value="HTH_17"/>
</dbReference>
<feature type="domain" description="Helix-turn-helix" evidence="1">
    <location>
        <begin position="69"/>
        <end position="118"/>
    </location>
</feature>
<dbReference type="Pfam" id="PF12728">
    <property type="entry name" value="HTH_17"/>
    <property type="match status" value="1"/>
</dbReference>
<dbReference type="Proteomes" id="UP000537204">
    <property type="component" value="Unassembled WGS sequence"/>
</dbReference>
<gene>
    <name evidence="2" type="ORF">HDE68_000847</name>
</gene>
<evidence type="ECO:0000259" key="1">
    <source>
        <dbReference type="Pfam" id="PF12728"/>
    </source>
</evidence>
<dbReference type="RefSeq" id="WP_183879209.1">
    <property type="nucleotide sequence ID" value="NZ_JACHCE010000001.1"/>
</dbReference>
<evidence type="ECO:0000313" key="3">
    <source>
        <dbReference type="Proteomes" id="UP000537204"/>
    </source>
</evidence>
<proteinExistence type="predicted"/>
<accession>A0A7W8ZJ54</accession>
<dbReference type="InterPro" id="IPR010093">
    <property type="entry name" value="SinI_DNA-bd"/>
</dbReference>
<dbReference type="EMBL" id="JACHCE010000001">
    <property type="protein sequence ID" value="MBB5634962.1"/>
    <property type="molecule type" value="Genomic_DNA"/>
</dbReference>
<name>A0A7W8ZJ54_9SPHI</name>